<accession>A0ABT9VW00</accession>
<feature type="domain" description="RNA polymerase sigma-70 region 2" evidence="7">
    <location>
        <begin position="63"/>
        <end position="94"/>
    </location>
</feature>
<dbReference type="Pfam" id="PF00196">
    <property type="entry name" value="GerE"/>
    <property type="match status" value="1"/>
</dbReference>
<reference evidence="8 9" key="1">
    <citation type="submission" date="2023-07" db="EMBL/GenBank/DDBJ databases">
        <title>Genomic Encyclopedia of Type Strains, Phase IV (KMG-IV): sequencing the most valuable type-strain genomes for metagenomic binning, comparative biology and taxonomic classification.</title>
        <authorList>
            <person name="Goeker M."/>
        </authorList>
    </citation>
    <scope>NUCLEOTIDE SEQUENCE [LARGE SCALE GENOMIC DNA]</scope>
    <source>
        <strain evidence="8 9">DSM 12751</strain>
    </source>
</reference>
<comment type="similarity">
    <text evidence="1">Belongs to the sigma-70 factor family.</text>
</comment>
<evidence type="ECO:0000256" key="3">
    <source>
        <dbReference type="ARBA" id="ARBA00023015"/>
    </source>
</evidence>
<dbReference type="PANTHER" id="PTHR30603">
    <property type="entry name" value="RNA POLYMERASE SIGMA FACTOR RPO"/>
    <property type="match status" value="1"/>
</dbReference>
<dbReference type="InterPro" id="IPR014284">
    <property type="entry name" value="RNA_pol_sigma-70_dom"/>
</dbReference>
<dbReference type="PANTHER" id="PTHR30603:SF47">
    <property type="entry name" value="RNA POLYMERASE SIGMA FACTOR SIGD, CHLOROPLASTIC"/>
    <property type="match status" value="1"/>
</dbReference>
<organism evidence="8 9">
    <name type="scientific">Caldalkalibacillus horti</name>
    <dbReference type="NCBI Taxonomy" id="77523"/>
    <lineage>
        <taxon>Bacteria</taxon>
        <taxon>Bacillati</taxon>
        <taxon>Bacillota</taxon>
        <taxon>Bacilli</taxon>
        <taxon>Bacillales</taxon>
        <taxon>Bacillaceae</taxon>
        <taxon>Caldalkalibacillus</taxon>
    </lineage>
</organism>
<dbReference type="InterPro" id="IPR016032">
    <property type="entry name" value="Sig_transdc_resp-reg_C-effctor"/>
</dbReference>
<dbReference type="Pfam" id="PF04542">
    <property type="entry name" value="Sigma70_r2"/>
    <property type="match status" value="1"/>
</dbReference>
<dbReference type="InterPro" id="IPR013325">
    <property type="entry name" value="RNA_pol_sigma_r2"/>
</dbReference>
<dbReference type="EMBL" id="JAUSTY010000004">
    <property type="protein sequence ID" value="MDQ0165163.1"/>
    <property type="molecule type" value="Genomic_DNA"/>
</dbReference>
<keyword evidence="9" id="KW-1185">Reference proteome</keyword>
<dbReference type="SUPFAM" id="SSF46894">
    <property type="entry name" value="C-terminal effector domain of the bipartite response regulators"/>
    <property type="match status" value="1"/>
</dbReference>
<dbReference type="SUPFAM" id="SSF88946">
    <property type="entry name" value="Sigma2 domain of RNA polymerase sigma factors"/>
    <property type="match status" value="1"/>
</dbReference>
<proteinExistence type="inferred from homology"/>
<dbReference type="InterPro" id="IPR007627">
    <property type="entry name" value="RNA_pol_sigma70_r2"/>
</dbReference>
<keyword evidence="4" id="KW-0804">Transcription</keyword>
<dbReference type="RefSeq" id="WP_343834735.1">
    <property type="nucleotide sequence ID" value="NZ_BAAADK010000045.1"/>
</dbReference>
<dbReference type="Gene3D" id="1.10.10.10">
    <property type="entry name" value="Winged helix-like DNA-binding domain superfamily/Winged helix DNA-binding domain"/>
    <property type="match status" value="1"/>
</dbReference>
<comment type="function">
    <text evidence="5">Sigma factors are initiation factors that promote the attachment of RNA polymerase to specific initiation sites and are then released. Sigma-S contributes to the protection against external stress, thus playing a role in cellular fitness and survival.</text>
</comment>
<evidence type="ECO:0000256" key="2">
    <source>
        <dbReference type="ARBA" id="ARBA00021245"/>
    </source>
</evidence>
<name>A0ABT9VW00_9BACI</name>
<gene>
    <name evidence="8" type="ORF">J2S11_001063</name>
</gene>
<evidence type="ECO:0000256" key="5">
    <source>
        <dbReference type="ARBA" id="ARBA00024701"/>
    </source>
</evidence>
<dbReference type="Gene3D" id="1.20.120.1810">
    <property type="match status" value="1"/>
</dbReference>
<evidence type="ECO:0000256" key="4">
    <source>
        <dbReference type="ARBA" id="ARBA00023163"/>
    </source>
</evidence>
<evidence type="ECO:0000259" key="7">
    <source>
        <dbReference type="Pfam" id="PF04542"/>
    </source>
</evidence>
<evidence type="ECO:0000313" key="8">
    <source>
        <dbReference type="EMBL" id="MDQ0165163.1"/>
    </source>
</evidence>
<dbReference type="Proteomes" id="UP001235840">
    <property type="component" value="Unassembled WGS sequence"/>
</dbReference>
<keyword evidence="3" id="KW-0805">Transcription regulation</keyword>
<dbReference type="InterPro" id="IPR000792">
    <property type="entry name" value="Tscrpt_reg_LuxR_C"/>
</dbReference>
<comment type="caution">
    <text evidence="8">The sequence shown here is derived from an EMBL/GenBank/DDBJ whole genome shotgun (WGS) entry which is preliminary data.</text>
</comment>
<evidence type="ECO:0000313" key="9">
    <source>
        <dbReference type="Proteomes" id="UP001235840"/>
    </source>
</evidence>
<evidence type="ECO:0000259" key="6">
    <source>
        <dbReference type="Pfam" id="PF00196"/>
    </source>
</evidence>
<protein>
    <recommendedName>
        <fullName evidence="2">RNA polymerase sigma factor SigS</fullName>
    </recommendedName>
</protein>
<evidence type="ECO:0000256" key="1">
    <source>
        <dbReference type="ARBA" id="ARBA00007788"/>
    </source>
</evidence>
<feature type="domain" description="HTH luxR-type" evidence="6">
    <location>
        <begin position="197"/>
        <end position="245"/>
    </location>
</feature>
<dbReference type="InterPro" id="IPR036388">
    <property type="entry name" value="WH-like_DNA-bd_sf"/>
</dbReference>
<dbReference type="InterPro" id="IPR050239">
    <property type="entry name" value="Sigma-70_RNA_pol_init_factors"/>
</dbReference>
<dbReference type="NCBIfam" id="TIGR02937">
    <property type="entry name" value="sigma70-ECF"/>
    <property type="match status" value="1"/>
</dbReference>
<sequence length="307" mass="35900">MYRNLAKQGVPDLHNNELLRACKEDNDLLSEFLKKNKEFIFLILSQYKGNIELLKDRFNVSEEELLQHAYIGMITALREFDFDKGIKFSTYAFRPIIWEVNQLLYSDSKLVRLSRSAVDLIKQMEEIENSLGYFPSQQEMSGLLQVPLERIEEVLRFASDLKYFESSNDFDLINSSYSFEKDVINKVYVQSLMDKANLTAFEQKITELIMNGLNNSQIATTLGVYPMTISRALEKIKNKMVMTDKRNSKYDPEVKLIFEEMEETGTTLKIDEIKELLDVCGYDINKYSARILYYIRQRAIQLLEKTN</sequence>